<dbReference type="PANTHER" id="PTHR11988">
    <property type="entry name" value="THYROTROPH EMBRYONIC FACTOR RELATED"/>
    <property type="match status" value="1"/>
</dbReference>
<evidence type="ECO:0000313" key="9">
    <source>
        <dbReference type="EMBL" id="TKR92311.1"/>
    </source>
</evidence>
<dbReference type="OrthoDB" id="6022300at2759"/>
<dbReference type="EMBL" id="AZBU02000002">
    <property type="protein sequence ID" value="TKR92311.1"/>
    <property type="molecule type" value="Genomic_DNA"/>
</dbReference>
<dbReference type="SUPFAM" id="SSF57959">
    <property type="entry name" value="Leucine zipper domain"/>
    <property type="match status" value="1"/>
</dbReference>
<sequence>MDAALDFSRKRQSPSATPDLGQANLDFTASLLSAPRAFQPTFAFPDPAFAALLLQNFKYPIGSAFLPTSNNSAFVSPPLSVSVDCPPLKKPKIEILASSESHSPHSSTSPSSASSQQSSPPQQRKQAAPIPDEKKDAAYFERRRKNNDAAKRSRDARRMKEEQTAHKASQLEQENIQLKTELASMRLQVQHYQLMLTHQISATPATPGVKEQTEN</sequence>
<accession>A0A4U5P8K7</accession>
<dbReference type="Gene3D" id="1.20.5.170">
    <property type="match status" value="1"/>
</dbReference>
<comment type="similarity">
    <text evidence="2">Belongs to the bZIP family. NFIL3 subfamily.</text>
</comment>
<reference evidence="9" key="3">
    <citation type="journal article" date="2019" name="G3 (Bethesda)">
        <title>Hybrid Assembly of the Genome of the Entomopathogenic Nematode Steinernema carpocapsae Identifies the X-Chromosome.</title>
        <authorList>
            <person name="Serra L."/>
            <person name="Macchietto M."/>
            <person name="Macias-Munoz A."/>
            <person name="McGill C.J."/>
            <person name="Rodriguez I.M."/>
            <person name="Rodriguez B."/>
            <person name="Murad R."/>
            <person name="Mortazavi A."/>
        </authorList>
    </citation>
    <scope>NUCLEOTIDE SEQUENCE</scope>
    <source>
        <strain evidence="9">ALL</strain>
    </source>
</reference>
<dbReference type="AlphaFoldDB" id="A0A4U5P8K7"/>
<organism evidence="9">
    <name type="scientific">Steinernema carpocapsae</name>
    <name type="common">Entomopathogenic nematode</name>
    <dbReference type="NCBI Taxonomy" id="34508"/>
    <lineage>
        <taxon>Eukaryota</taxon>
        <taxon>Metazoa</taxon>
        <taxon>Ecdysozoa</taxon>
        <taxon>Nematoda</taxon>
        <taxon>Chromadorea</taxon>
        <taxon>Rhabditida</taxon>
        <taxon>Tylenchina</taxon>
        <taxon>Panagrolaimomorpha</taxon>
        <taxon>Strongyloidoidea</taxon>
        <taxon>Steinernematidae</taxon>
        <taxon>Steinernema</taxon>
    </lineage>
</organism>
<evidence type="ECO:0000256" key="2">
    <source>
        <dbReference type="ARBA" id="ARBA00006079"/>
    </source>
</evidence>
<keyword evidence="6" id="KW-0539">Nucleus</keyword>
<comment type="caution">
    <text evidence="9">The sequence shown here is derived from an EMBL/GenBank/DDBJ whole genome shotgun (WGS) entry which is preliminary data.</text>
</comment>
<dbReference type="InterPro" id="IPR046347">
    <property type="entry name" value="bZIP_sf"/>
</dbReference>
<evidence type="ECO:0000259" key="8">
    <source>
        <dbReference type="PROSITE" id="PS50217"/>
    </source>
</evidence>
<evidence type="ECO:0000256" key="5">
    <source>
        <dbReference type="ARBA" id="ARBA00023163"/>
    </source>
</evidence>
<reference evidence="9" key="2">
    <citation type="journal article" date="2015" name="Genome Biol.">
        <title>Comparative genomics of Steinernema reveals deeply conserved gene regulatory networks.</title>
        <authorList>
            <person name="Dillman A.R."/>
            <person name="Macchietto M."/>
            <person name="Porter C.F."/>
            <person name="Rogers A."/>
            <person name="Williams B."/>
            <person name="Antoshechkin I."/>
            <person name="Lee M.M."/>
            <person name="Goodwin Z."/>
            <person name="Lu X."/>
            <person name="Lewis E.E."/>
            <person name="Goodrich-Blair H."/>
            <person name="Stock S.P."/>
            <person name="Adams B.J."/>
            <person name="Sternberg P.W."/>
            <person name="Mortazavi A."/>
        </authorList>
    </citation>
    <scope>NUCLEOTIDE SEQUENCE [LARGE SCALE GENOMIC DNA]</scope>
    <source>
        <strain evidence="9">ALL</strain>
    </source>
</reference>
<dbReference type="PANTHER" id="PTHR11988:SF27">
    <property type="entry name" value="GH27708P"/>
    <property type="match status" value="1"/>
</dbReference>
<dbReference type="GO" id="GO:0000981">
    <property type="term" value="F:DNA-binding transcription factor activity, RNA polymerase II-specific"/>
    <property type="evidence" value="ECO:0007669"/>
    <property type="project" value="TreeGrafter"/>
</dbReference>
<feature type="region of interest" description="Disordered" evidence="7">
    <location>
        <begin position="1"/>
        <end position="21"/>
    </location>
</feature>
<evidence type="ECO:0000256" key="7">
    <source>
        <dbReference type="SAM" id="MobiDB-lite"/>
    </source>
</evidence>
<dbReference type="InterPro" id="IPR040223">
    <property type="entry name" value="PAR_bZIP"/>
</dbReference>
<dbReference type="GO" id="GO:0005634">
    <property type="term" value="C:nucleus"/>
    <property type="evidence" value="ECO:0007669"/>
    <property type="project" value="UniProtKB-SubCell"/>
</dbReference>
<dbReference type="Pfam" id="PF07716">
    <property type="entry name" value="bZIP_2"/>
    <property type="match status" value="1"/>
</dbReference>
<feature type="compositionally biased region" description="Basic and acidic residues" evidence="7">
    <location>
        <begin position="131"/>
        <end position="165"/>
    </location>
</feature>
<dbReference type="PROSITE" id="PS50217">
    <property type="entry name" value="BZIP"/>
    <property type="match status" value="1"/>
</dbReference>
<reference evidence="9" key="1">
    <citation type="submission" date="2013-11" db="EMBL/GenBank/DDBJ databases">
        <authorList>
            <person name="Sternberg P."/>
            <person name="Dillman A."/>
            <person name="Macchietto M."/>
        </authorList>
    </citation>
    <scope>NUCLEOTIDE SEQUENCE</scope>
    <source>
        <strain evidence="9">ALL</strain>
    </source>
</reference>
<dbReference type="FunFam" id="1.20.5.170:FF:000025">
    <property type="entry name" value="nuclear factor interleukin-3-regulated protein-like"/>
    <property type="match status" value="1"/>
</dbReference>
<evidence type="ECO:0000256" key="6">
    <source>
        <dbReference type="ARBA" id="ARBA00023242"/>
    </source>
</evidence>
<evidence type="ECO:0000256" key="1">
    <source>
        <dbReference type="ARBA" id="ARBA00004123"/>
    </source>
</evidence>
<proteinExistence type="inferred from homology"/>
<keyword evidence="5" id="KW-0804">Transcription</keyword>
<keyword evidence="4" id="KW-0238">DNA-binding</keyword>
<dbReference type="CDD" id="cd14695">
    <property type="entry name" value="bZIP_HLF"/>
    <property type="match status" value="1"/>
</dbReference>
<feature type="region of interest" description="Disordered" evidence="7">
    <location>
        <begin position="98"/>
        <end position="171"/>
    </location>
</feature>
<feature type="compositionally biased region" description="Low complexity" evidence="7">
    <location>
        <begin position="98"/>
        <end position="123"/>
    </location>
</feature>
<feature type="domain" description="BZIP" evidence="8">
    <location>
        <begin position="136"/>
        <end position="199"/>
    </location>
</feature>
<dbReference type="STRING" id="34508.A0A4U5P8K7"/>
<dbReference type="SMART" id="SM00338">
    <property type="entry name" value="BRLZ"/>
    <property type="match status" value="1"/>
</dbReference>
<gene>
    <name evidence="9" type="ORF">L596_006992</name>
</gene>
<comment type="subcellular location">
    <subcellularLocation>
        <location evidence="1">Nucleus</location>
    </subcellularLocation>
</comment>
<dbReference type="GO" id="GO:0000978">
    <property type="term" value="F:RNA polymerase II cis-regulatory region sequence-specific DNA binding"/>
    <property type="evidence" value="ECO:0007669"/>
    <property type="project" value="TreeGrafter"/>
</dbReference>
<evidence type="ECO:0000256" key="3">
    <source>
        <dbReference type="ARBA" id="ARBA00023015"/>
    </source>
</evidence>
<name>A0A4U5P8K7_STECR</name>
<keyword evidence="3" id="KW-0805">Transcription regulation</keyword>
<dbReference type="InterPro" id="IPR004827">
    <property type="entry name" value="bZIP"/>
</dbReference>
<protein>
    <recommendedName>
        <fullName evidence="8">BZIP domain-containing protein</fullName>
    </recommendedName>
</protein>
<evidence type="ECO:0000256" key="4">
    <source>
        <dbReference type="ARBA" id="ARBA00023125"/>
    </source>
</evidence>